<feature type="compositionally biased region" description="Polar residues" evidence="1">
    <location>
        <begin position="34"/>
        <end position="48"/>
    </location>
</feature>
<keyword evidence="3" id="KW-1185">Reference proteome</keyword>
<organism evidence="2 3">
    <name type="scientific">Saguinus oedipus</name>
    <name type="common">Cotton-top tamarin</name>
    <name type="synonym">Oedipomidas oedipus</name>
    <dbReference type="NCBI Taxonomy" id="9490"/>
    <lineage>
        <taxon>Eukaryota</taxon>
        <taxon>Metazoa</taxon>
        <taxon>Chordata</taxon>
        <taxon>Craniata</taxon>
        <taxon>Vertebrata</taxon>
        <taxon>Euteleostomi</taxon>
        <taxon>Mammalia</taxon>
        <taxon>Eutheria</taxon>
        <taxon>Euarchontoglires</taxon>
        <taxon>Primates</taxon>
        <taxon>Haplorrhini</taxon>
        <taxon>Platyrrhini</taxon>
        <taxon>Cebidae</taxon>
        <taxon>Callitrichinae</taxon>
        <taxon>Saguinus</taxon>
    </lineage>
</organism>
<dbReference type="Proteomes" id="UP001266305">
    <property type="component" value="Unassembled WGS sequence"/>
</dbReference>
<feature type="region of interest" description="Disordered" evidence="1">
    <location>
        <begin position="1"/>
        <end position="48"/>
    </location>
</feature>
<evidence type="ECO:0000313" key="2">
    <source>
        <dbReference type="EMBL" id="KAK2117009.1"/>
    </source>
</evidence>
<dbReference type="EMBL" id="JASSZA010000002">
    <property type="protein sequence ID" value="KAK2117009.1"/>
    <property type="molecule type" value="Genomic_DNA"/>
</dbReference>
<feature type="compositionally biased region" description="Basic and acidic residues" evidence="1">
    <location>
        <begin position="1"/>
        <end position="10"/>
    </location>
</feature>
<feature type="compositionally biased region" description="Low complexity" evidence="1">
    <location>
        <begin position="74"/>
        <end position="88"/>
    </location>
</feature>
<name>A0ABQ9W7G9_SAGOE</name>
<evidence type="ECO:0000256" key="1">
    <source>
        <dbReference type="SAM" id="MobiDB-lite"/>
    </source>
</evidence>
<accession>A0ABQ9W7G9</accession>
<evidence type="ECO:0000313" key="3">
    <source>
        <dbReference type="Proteomes" id="UP001266305"/>
    </source>
</evidence>
<feature type="region of interest" description="Disordered" evidence="1">
    <location>
        <begin position="63"/>
        <end position="119"/>
    </location>
</feature>
<comment type="caution">
    <text evidence="2">The sequence shown here is derived from an EMBL/GenBank/DDBJ whole genome shotgun (WGS) entry which is preliminary data.</text>
</comment>
<proteinExistence type="predicted"/>
<reference evidence="2 3" key="1">
    <citation type="submission" date="2023-05" db="EMBL/GenBank/DDBJ databases">
        <title>B98-5 Cell Line De Novo Hybrid Assembly: An Optical Mapping Approach.</title>
        <authorList>
            <person name="Kananen K."/>
            <person name="Auerbach J.A."/>
            <person name="Kautto E."/>
            <person name="Blachly J.S."/>
        </authorList>
    </citation>
    <scope>NUCLEOTIDE SEQUENCE [LARGE SCALE GENOMIC DNA]</scope>
    <source>
        <strain evidence="2">B95-8</strain>
        <tissue evidence="2">Cell line</tissue>
    </source>
</reference>
<feature type="compositionally biased region" description="Basic residues" evidence="1">
    <location>
        <begin position="63"/>
        <end position="73"/>
    </location>
</feature>
<protein>
    <submittedName>
        <fullName evidence="2">Uncharacterized protein</fullName>
    </submittedName>
</protein>
<gene>
    <name evidence="2" type="ORF">P7K49_003895</name>
</gene>
<sequence length="119" mass="12954">MRPGAGKERVAAMMGLAEPGGVTRATPRPRPALSPSNRSPEWASATTAPRYSRFVHQLSHLPHVQHRAPRGTGRRLPLLLPTDPGTLPCRGSSRPGSLPPAASNSPSQHLPWPQQRRRR</sequence>